<sequence>MITRQQNFDYTTTVSKGRTLITLMRTTDDEASLLQTAQSAFLSPSALSQSGYERTRFTLTPSSPLYDLQKSLGIDPSTNTAIGHSHLESGVRDGAYVPATWAKFNTVINAAAGMLVAVDNESPTQILLREGAGRDGGKSRQSATLPELKYWSDVVFLQWQIVTGGNANLQFVVRLGITNGATLDVLQHVLRKGGVVVEEGVVVKGRDVVWTVREDEEAVAAILGTPNGSGVARLLLHHKRELGHKVVEEVRLVEWKGEGVGEPSLVFRIGNLYREGDGGSQETVRGGSSV</sequence>
<dbReference type="OMA" id="TWAKFNT"/>
<organism evidence="1 2">
    <name type="scientific">Cochliobolus heterostrophus (strain C5 / ATCC 48332 / race O)</name>
    <name type="common">Southern corn leaf blight fungus</name>
    <name type="synonym">Bipolaris maydis</name>
    <dbReference type="NCBI Taxonomy" id="701091"/>
    <lineage>
        <taxon>Eukaryota</taxon>
        <taxon>Fungi</taxon>
        <taxon>Dikarya</taxon>
        <taxon>Ascomycota</taxon>
        <taxon>Pezizomycotina</taxon>
        <taxon>Dothideomycetes</taxon>
        <taxon>Pleosporomycetidae</taxon>
        <taxon>Pleosporales</taxon>
        <taxon>Pleosporineae</taxon>
        <taxon>Pleosporaceae</taxon>
        <taxon>Bipolaris</taxon>
    </lineage>
</organism>
<dbReference type="HOGENOM" id="CLU_990821_0_0_1"/>
<dbReference type="Proteomes" id="UP000016936">
    <property type="component" value="Unassembled WGS sequence"/>
</dbReference>
<evidence type="ECO:0000313" key="2">
    <source>
        <dbReference type="Proteomes" id="UP000016936"/>
    </source>
</evidence>
<dbReference type="STRING" id="701091.M2UWN5"/>
<dbReference type="eggNOG" id="ENOG502SZ3Z">
    <property type="taxonomic scope" value="Eukaryota"/>
</dbReference>
<protein>
    <submittedName>
        <fullName evidence="1">Uncharacterized protein</fullName>
    </submittedName>
</protein>
<evidence type="ECO:0000313" key="1">
    <source>
        <dbReference type="EMBL" id="EMD92233.1"/>
    </source>
</evidence>
<proteinExistence type="predicted"/>
<dbReference type="AlphaFoldDB" id="M2UWN5"/>
<dbReference type="OrthoDB" id="5337308at2759"/>
<reference evidence="2" key="2">
    <citation type="journal article" date="2013" name="PLoS Genet.">
        <title>Comparative genome structure, secondary metabolite, and effector coding capacity across Cochliobolus pathogens.</title>
        <authorList>
            <person name="Condon B.J."/>
            <person name="Leng Y."/>
            <person name="Wu D."/>
            <person name="Bushley K.E."/>
            <person name="Ohm R.A."/>
            <person name="Otillar R."/>
            <person name="Martin J."/>
            <person name="Schackwitz W."/>
            <person name="Grimwood J."/>
            <person name="MohdZainudin N."/>
            <person name="Xue C."/>
            <person name="Wang R."/>
            <person name="Manning V.A."/>
            <person name="Dhillon B."/>
            <person name="Tu Z.J."/>
            <person name="Steffenson B.J."/>
            <person name="Salamov A."/>
            <person name="Sun H."/>
            <person name="Lowry S."/>
            <person name="LaButti K."/>
            <person name="Han J."/>
            <person name="Copeland A."/>
            <person name="Lindquist E."/>
            <person name="Barry K."/>
            <person name="Schmutz J."/>
            <person name="Baker S.E."/>
            <person name="Ciuffetti L.M."/>
            <person name="Grigoriev I.V."/>
            <person name="Zhong S."/>
            <person name="Turgeon B.G."/>
        </authorList>
    </citation>
    <scope>NUCLEOTIDE SEQUENCE [LARGE SCALE GENOMIC DNA]</scope>
    <source>
        <strain evidence="2">C5 / ATCC 48332 / race O</strain>
    </source>
</reference>
<keyword evidence="2" id="KW-1185">Reference proteome</keyword>
<name>M2UWN5_COCH5</name>
<gene>
    <name evidence="1" type="ORF">COCHEDRAFT_1100830</name>
</gene>
<reference evidence="1 2" key="1">
    <citation type="journal article" date="2012" name="PLoS Pathog.">
        <title>Diverse lifestyles and strategies of plant pathogenesis encoded in the genomes of eighteen Dothideomycetes fungi.</title>
        <authorList>
            <person name="Ohm R.A."/>
            <person name="Feau N."/>
            <person name="Henrissat B."/>
            <person name="Schoch C.L."/>
            <person name="Horwitz B.A."/>
            <person name="Barry K.W."/>
            <person name="Condon B.J."/>
            <person name="Copeland A.C."/>
            <person name="Dhillon B."/>
            <person name="Glaser F."/>
            <person name="Hesse C.N."/>
            <person name="Kosti I."/>
            <person name="LaButti K."/>
            <person name="Lindquist E.A."/>
            <person name="Lucas S."/>
            <person name="Salamov A.A."/>
            <person name="Bradshaw R.E."/>
            <person name="Ciuffetti L."/>
            <person name="Hamelin R.C."/>
            <person name="Kema G.H.J."/>
            <person name="Lawrence C."/>
            <person name="Scott J.A."/>
            <person name="Spatafora J.W."/>
            <person name="Turgeon B.G."/>
            <person name="de Wit P.J.G.M."/>
            <person name="Zhong S."/>
            <person name="Goodwin S.B."/>
            <person name="Grigoriev I.V."/>
        </authorList>
    </citation>
    <scope>NUCLEOTIDE SEQUENCE [LARGE SCALE GENOMIC DNA]</scope>
    <source>
        <strain evidence="2">C5 / ATCC 48332 / race O</strain>
    </source>
</reference>
<accession>M2UWN5</accession>
<dbReference type="EMBL" id="KB445575">
    <property type="protein sequence ID" value="EMD92233.1"/>
    <property type="molecule type" value="Genomic_DNA"/>
</dbReference>